<sequence>MFHKDFSIMLYSSDVLADKTFWQAIGFTITDKEDLMGYPTFDMKVDATSPVTFTVFDLEFIKQVSPEVANHQPSILFETEHLAELHSNIKAHAPAIGDIQDQPFRNFNFQAPSGHYYAVKEK</sequence>
<evidence type="ECO:0000313" key="1">
    <source>
        <dbReference type="EMBL" id="TWS98072.1"/>
    </source>
</evidence>
<accession>A0A5C5SCQ7</accession>
<comment type="caution">
    <text evidence="1">The sequence shown here is derived from an EMBL/GenBank/DDBJ whole genome shotgun (WGS) entry which is preliminary data.</text>
</comment>
<dbReference type="Proteomes" id="UP000317430">
    <property type="component" value="Unassembled WGS sequence"/>
</dbReference>
<dbReference type="EMBL" id="VOHL01000002">
    <property type="protein sequence ID" value="TWS98072.1"/>
    <property type="molecule type" value="Genomic_DNA"/>
</dbReference>
<dbReference type="InterPro" id="IPR029068">
    <property type="entry name" value="Glyas_Bleomycin-R_OHBP_Dase"/>
</dbReference>
<dbReference type="OrthoDB" id="9803079at2"/>
<gene>
    <name evidence="1" type="ORF">FRX57_03850</name>
</gene>
<dbReference type="RefSeq" id="WP_146566881.1">
    <property type="nucleotide sequence ID" value="NZ_VOHL01000002.1"/>
</dbReference>
<protein>
    <submittedName>
        <fullName evidence="1">Glyoxalase</fullName>
    </submittedName>
</protein>
<dbReference type="SUPFAM" id="SSF54593">
    <property type="entry name" value="Glyoxalase/Bleomycin resistance protein/Dihydroxybiphenyl dioxygenase"/>
    <property type="match status" value="1"/>
</dbReference>
<name>A0A5C5SCQ7_9STRE</name>
<dbReference type="Gene3D" id="3.10.180.10">
    <property type="entry name" value="2,3-Dihydroxybiphenyl 1,2-Dioxygenase, domain 1"/>
    <property type="match status" value="1"/>
</dbReference>
<reference evidence="1 2" key="1">
    <citation type="submission" date="2019-08" db="EMBL/GenBank/DDBJ databases">
        <authorList>
            <person name="Lei W."/>
        </authorList>
    </citation>
    <scope>NUCLEOTIDE SEQUENCE [LARGE SCALE GENOMIC DNA]</scope>
    <source>
        <strain evidence="1 2">CCUG 66496</strain>
    </source>
</reference>
<evidence type="ECO:0000313" key="2">
    <source>
        <dbReference type="Proteomes" id="UP000317430"/>
    </source>
</evidence>
<keyword evidence="2" id="KW-1185">Reference proteome</keyword>
<organism evidence="1 2">
    <name type="scientific">Streptococcus cuniculipharyngis</name>
    <dbReference type="NCBI Taxonomy" id="1562651"/>
    <lineage>
        <taxon>Bacteria</taxon>
        <taxon>Bacillati</taxon>
        <taxon>Bacillota</taxon>
        <taxon>Bacilli</taxon>
        <taxon>Lactobacillales</taxon>
        <taxon>Streptococcaceae</taxon>
        <taxon>Streptococcus</taxon>
    </lineage>
</organism>
<dbReference type="AlphaFoldDB" id="A0A5C5SCQ7"/>
<proteinExistence type="predicted"/>